<dbReference type="InterPro" id="IPR005017">
    <property type="entry name" value="OMPP1/FadL/TodX"/>
</dbReference>
<evidence type="ECO:0000313" key="9">
    <source>
        <dbReference type="Proteomes" id="UP000199403"/>
    </source>
</evidence>
<dbReference type="SUPFAM" id="SSF56935">
    <property type="entry name" value="Porins"/>
    <property type="match status" value="1"/>
</dbReference>
<keyword evidence="3" id="KW-1134">Transmembrane beta strand</keyword>
<evidence type="ECO:0000256" key="3">
    <source>
        <dbReference type="ARBA" id="ARBA00022452"/>
    </source>
</evidence>
<evidence type="ECO:0000256" key="5">
    <source>
        <dbReference type="ARBA" id="ARBA00022729"/>
    </source>
</evidence>
<dbReference type="EMBL" id="FNZH01000003">
    <property type="protein sequence ID" value="SEJ37038.1"/>
    <property type="molecule type" value="Genomic_DNA"/>
</dbReference>
<dbReference type="STRING" id="1416801.SAMN05192553_103516"/>
<organism evidence="8 9">
    <name type="scientific">Cyclobacterium xiamenense</name>
    <dbReference type="NCBI Taxonomy" id="1297121"/>
    <lineage>
        <taxon>Bacteria</taxon>
        <taxon>Pseudomonadati</taxon>
        <taxon>Bacteroidota</taxon>
        <taxon>Cytophagia</taxon>
        <taxon>Cytophagales</taxon>
        <taxon>Cyclobacteriaceae</taxon>
        <taxon>Cyclobacterium</taxon>
    </lineage>
</organism>
<dbReference type="AlphaFoldDB" id="A0A1H6Y6V9"/>
<dbReference type="RefSeq" id="WP_092174130.1">
    <property type="nucleotide sequence ID" value="NZ_FNZH01000003.1"/>
</dbReference>
<dbReference type="GO" id="GO:0015483">
    <property type="term" value="F:long-chain fatty acid transporting porin activity"/>
    <property type="evidence" value="ECO:0007669"/>
    <property type="project" value="TreeGrafter"/>
</dbReference>
<protein>
    <submittedName>
        <fullName evidence="8">Long-chain fatty acid transport protein</fullName>
    </submittedName>
</protein>
<keyword evidence="6" id="KW-0472">Membrane</keyword>
<evidence type="ECO:0000256" key="1">
    <source>
        <dbReference type="ARBA" id="ARBA00004571"/>
    </source>
</evidence>
<dbReference type="PANTHER" id="PTHR35093:SF8">
    <property type="entry name" value="OUTER MEMBRANE PROTEIN NMB0088-RELATED"/>
    <property type="match status" value="1"/>
</dbReference>
<evidence type="ECO:0000256" key="4">
    <source>
        <dbReference type="ARBA" id="ARBA00022692"/>
    </source>
</evidence>
<dbReference type="GO" id="GO:0009279">
    <property type="term" value="C:cell outer membrane"/>
    <property type="evidence" value="ECO:0007669"/>
    <property type="project" value="UniProtKB-SubCell"/>
</dbReference>
<keyword evidence="5" id="KW-0732">Signal</keyword>
<keyword evidence="9" id="KW-1185">Reference proteome</keyword>
<evidence type="ECO:0000256" key="6">
    <source>
        <dbReference type="ARBA" id="ARBA00023136"/>
    </source>
</evidence>
<gene>
    <name evidence="8" type="ORF">SAMN05192553_103516</name>
</gene>
<reference evidence="9" key="1">
    <citation type="submission" date="2016-10" db="EMBL/GenBank/DDBJ databases">
        <authorList>
            <person name="Varghese N."/>
            <person name="Submissions S."/>
        </authorList>
    </citation>
    <scope>NUCLEOTIDE SEQUENCE [LARGE SCALE GENOMIC DNA]</scope>
    <source>
        <strain evidence="9">IBRC-M 10761</strain>
    </source>
</reference>
<proteinExistence type="inferred from homology"/>
<evidence type="ECO:0000313" key="8">
    <source>
        <dbReference type="EMBL" id="SEJ37038.1"/>
    </source>
</evidence>
<dbReference type="Proteomes" id="UP000199403">
    <property type="component" value="Unassembled WGS sequence"/>
</dbReference>
<comment type="subcellular location">
    <subcellularLocation>
        <location evidence="1">Cell outer membrane</location>
        <topology evidence="1">Multi-pass membrane protein</topology>
    </subcellularLocation>
</comment>
<comment type="similarity">
    <text evidence="2">Belongs to the OmpP1/FadL family.</text>
</comment>
<name>A0A1H6Y6V9_9BACT</name>
<accession>A0A1H6Y6V9</accession>
<dbReference type="Gene3D" id="2.40.160.60">
    <property type="entry name" value="Outer membrane protein transport protein (OMPP1/FadL/TodX)"/>
    <property type="match status" value="1"/>
</dbReference>
<dbReference type="OrthoDB" id="9765571at2"/>
<dbReference type="PANTHER" id="PTHR35093">
    <property type="entry name" value="OUTER MEMBRANE PROTEIN NMB0088-RELATED"/>
    <property type="match status" value="1"/>
</dbReference>
<keyword evidence="4" id="KW-0812">Transmembrane</keyword>
<sequence>MKGLKFIVTIAVLLIFHFQQLKAQSGYVEDALRFSQYGQTGSARITALGGTQTSLGGDISNVHGNPAGLGFFQNSEFSVSAAYGDWTSDTFLRNQLRGYNTTNFSLPNIGAVISRAKGPLEIGDWRGGSFGISLNRQSTYNQDFGYFSNQREQGSILDYYVDLYNEQGVPTGTDALFFDAFLINPVDGGGYGFVPNASNALEKSELIENAGNLTQISFSYGGNYKNKLFLGASLGINSILYRSTKTYNEEFFDDGGQQTTLFSSLQENLFLEGSGINLGVGVIYKPVDQLNLGLNFKSPTWNRINEEYDADLFADFSPPYEDPEFGTVAESDAETDIFISSYNLRTPMQLGAGLTYFFGKNGFISGDINYLDYSTANLRSNVFNTGQDNSEIRRIYSQAINYSVGGEYRLQKFRLRAGYAFFGDPFGETGGLDRSTTQISGGVGLKLPSFSVDFSLVNSQFNSFYTSYPGADLATTENNRITGMLTLGFRF</sequence>
<keyword evidence="7" id="KW-0998">Cell outer membrane</keyword>
<evidence type="ECO:0000256" key="7">
    <source>
        <dbReference type="ARBA" id="ARBA00023237"/>
    </source>
</evidence>
<evidence type="ECO:0000256" key="2">
    <source>
        <dbReference type="ARBA" id="ARBA00008163"/>
    </source>
</evidence>